<dbReference type="Gene3D" id="3.40.50.10140">
    <property type="entry name" value="Toll/interleukin-1 receptor homology (TIR) domain"/>
    <property type="match status" value="1"/>
</dbReference>
<dbReference type="Pfam" id="PF13676">
    <property type="entry name" value="TIR_2"/>
    <property type="match status" value="1"/>
</dbReference>
<evidence type="ECO:0000313" key="2">
    <source>
        <dbReference type="EMBL" id="MBB6034763.1"/>
    </source>
</evidence>
<protein>
    <recommendedName>
        <fullName evidence="1">TIR domain-containing protein</fullName>
    </recommendedName>
</protein>
<reference evidence="2 3" key="1">
    <citation type="submission" date="2020-08" db="EMBL/GenBank/DDBJ databases">
        <title>Genomic Encyclopedia of Type Strains, Phase IV (KMG-IV): sequencing the most valuable type-strain genomes for metagenomic binning, comparative biology and taxonomic classification.</title>
        <authorList>
            <person name="Goeker M."/>
        </authorList>
    </citation>
    <scope>NUCLEOTIDE SEQUENCE [LARGE SCALE GENOMIC DNA]</scope>
    <source>
        <strain evidence="2 3">YIM 65646</strain>
    </source>
</reference>
<comment type="caution">
    <text evidence="2">The sequence shown here is derived from an EMBL/GenBank/DDBJ whole genome shotgun (WGS) entry which is preliminary data.</text>
</comment>
<name>A0A841FIH9_9ACTN</name>
<dbReference type="RefSeq" id="WP_184787630.1">
    <property type="nucleotide sequence ID" value="NZ_BONT01000067.1"/>
</dbReference>
<dbReference type="GO" id="GO:0007165">
    <property type="term" value="P:signal transduction"/>
    <property type="evidence" value="ECO:0007669"/>
    <property type="project" value="InterPro"/>
</dbReference>
<keyword evidence="3" id="KW-1185">Reference proteome</keyword>
<dbReference type="InterPro" id="IPR000157">
    <property type="entry name" value="TIR_dom"/>
</dbReference>
<sequence>MARIFINFRNRDGQHAADTLHRELSARLGPDAVFRSSNSIPLGADYVTTLLEQAAGCAAMLAVVGPYWLDAAGADGGRRLENPEDWVRREIATALAAGRTVIPVLLDGLPPLSGEGLPDDLAALARCQYERLDARTTISDIERLEKKLRRILPGLSARRERPPAGVLPGFQQTNTAYNGGVINSPANGDVNIHGGQSGIRHEYHGGFSDGATRAALGEVVRLVEEHERELALNRQQSRQLWEAVYVLRRASQEGGLREPEVSRAATVVWTMLGSVLSSVAAGGIVEAFKVLVGR</sequence>
<evidence type="ECO:0000313" key="3">
    <source>
        <dbReference type="Proteomes" id="UP000548476"/>
    </source>
</evidence>
<proteinExistence type="predicted"/>
<dbReference type="SUPFAM" id="SSF52200">
    <property type="entry name" value="Toll/Interleukin receptor TIR domain"/>
    <property type="match status" value="1"/>
</dbReference>
<accession>A0A841FIH9</accession>
<feature type="domain" description="TIR" evidence="1">
    <location>
        <begin position="4"/>
        <end position="112"/>
    </location>
</feature>
<dbReference type="AlphaFoldDB" id="A0A841FIH9"/>
<dbReference type="EMBL" id="JACHGT010000005">
    <property type="protein sequence ID" value="MBB6034763.1"/>
    <property type="molecule type" value="Genomic_DNA"/>
</dbReference>
<dbReference type="Proteomes" id="UP000548476">
    <property type="component" value="Unassembled WGS sequence"/>
</dbReference>
<evidence type="ECO:0000259" key="1">
    <source>
        <dbReference type="Pfam" id="PF13676"/>
    </source>
</evidence>
<gene>
    <name evidence="2" type="ORF">HNR73_002617</name>
</gene>
<organism evidence="2 3">
    <name type="scientific">Phytomonospora endophytica</name>
    <dbReference type="NCBI Taxonomy" id="714109"/>
    <lineage>
        <taxon>Bacteria</taxon>
        <taxon>Bacillati</taxon>
        <taxon>Actinomycetota</taxon>
        <taxon>Actinomycetes</taxon>
        <taxon>Micromonosporales</taxon>
        <taxon>Micromonosporaceae</taxon>
        <taxon>Phytomonospora</taxon>
    </lineage>
</organism>
<dbReference type="InterPro" id="IPR035897">
    <property type="entry name" value="Toll_tir_struct_dom_sf"/>
</dbReference>